<dbReference type="RefSeq" id="WP_371838062.1">
    <property type="nucleotide sequence ID" value="NZ_JBGMEK010000008.1"/>
</dbReference>
<feature type="transmembrane region" description="Helical" evidence="1">
    <location>
        <begin position="59"/>
        <end position="76"/>
    </location>
</feature>
<keyword evidence="1" id="KW-0812">Transmembrane</keyword>
<name>A0ABV4NWH0_9GAMM</name>
<keyword evidence="1" id="KW-0472">Membrane</keyword>
<evidence type="ECO:0008006" key="4">
    <source>
        <dbReference type="Google" id="ProtNLM"/>
    </source>
</evidence>
<reference evidence="2 3" key="1">
    <citation type="submission" date="2024-08" db="EMBL/GenBank/DDBJ databases">
        <authorList>
            <person name="Ishaq N."/>
        </authorList>
    </citation>
    <scope>NUCLEOTIDE SEQUENCE [LARGE SCALE GENOMIC DNA]</scope>
    <source>
        <strain evidence="2 3">DSM 18651</strain>
    </source>
</reference>
<sequence length="77" mass="8593">MLPVSAILMVFALAFTSIAWLRLLRVCFSDSPLAGCFALFLPPLALILLLPRWREEKELYQLLGAACICLILSLTLQ</sequence>
<evidence type="ECO:0000256" key="1">
    <source>
        <dbReference type="SAM" id="Phobius"/>
    </source>
</evidence>
<feature type="transmembrane region" description="Helical" evidence="1">
    <location>
        <begin position="6"/>
        <end position="24"/>
    </location>
</feature>
<comment type="caution">
    <text evidence="2">The sequence shown here is derived from an EMBL/GenBank/DDBJ whole genome shotgun (WGS) entry which is preliminary data.</text>
</comment>
<dbReference type="Proteomes" id="UP001569428">
    <property type="component" value="Unassembled WGS sequence"/>
</dbReference>
<feature type="transmembrane region" description="Helical" evidence="1">
    <location>
        <begin position="33"/>
        <end position="53"/>
    </location>
</feature>
<organism evidence="2 3">
    <name type="scientific">Microbulbifer epialgicus</name>
    <dbReference type="NCBI Taxonomy" id="393907"/>
    <lineage>
        <taxon>Bacteria</taxon>
        <taxon>Pseudomonadati</taxon>
        <taxon>Pseudomonadota</taxon>
        <taxon>Gammaproteobacteria</taxon>
        <taxon>Cellvibrionales</taxon>
        <taxon>Microbulbiferaceae</taxon>
        <taxon>Microbulbifer</taxon>
    </lineage>
</organism>
<keyword evidence="3" id="KW-1185">Reference proteome</keyword>
<keyword evidence="1" id="KW-1133">Transmembrane helix</keyword>
<dbReference type="EMBL" id="JBGMEK010000008">
    <property type="protein sequence ID" value="MFA0810473.1"/>
    <property type="molecule type" value="Genomic_DNA"/>
</dbReference>
<proteinExistence type="predicted"/>
<evidence type="ECO:0000313" key="3">
    <source>
        <dbReference type="Proteomes" id="UP001569428"/>
    </source>
</evidence>
<evidence type="ECO:0000313" key="2">
    <source>
        <dbReference type="EMBL" id="MFA0810473.1"/>
    </source>
</evidence>
<accession>A0ABV4NWH0</accession>
<gene>
    <name evidence="2" type="ORF">ACCI49_06015</name>
</gene>
<protein>
    <recommendedName>
        <fullName evidence="4">EamA-like transporter family protein</fullName>
    </recommendedName>
</protein>